<dbReference type="Pfam" id="PF08521">
    <property type="entry name" value="2CSK_N"/>
    <property type="match status" value="1"/>
</dbReference>
<evidence type="ECO:0000256" key="2">
    <source>
        <dbReference type="ARBA" id="ARBA00004370"/>
    </source>
</evidence>
<dbReference type="CDD" id="cd00082">
    <property type="entry name" value="HisKA"/>
    <property type="match status" value="1"/>
</dbReference>
<comment type="catalytic activity">
    <reaction evidence="1">
        <text>ATP + protein L-histidine = ADP + protein N-phospho-L-histidine.</text>
        <dbReference type="EC" id="2.7.13.3"/>
    </reaction>
</comment>
<proteinExistence type="predicted"/>
<dbReference type="InterPro" id="IPR013727">
    <property type="entry name" value="2CSK_N"/>
</dbReference>
<evidence type="ECO:0000256" key="10">
    <source>
        <dbReference type="SAM" id="Phobius"/>
    </source>
</evidence>
<organism evidence="12 13">
    <name type="scientific">Massilia polaris</name>
    <dbReference type="NCBI Taxonomy" id="2728846"/>
    <lineage>
        <taxon>Bacteria</taxon>
        <taxon>Pseudomonadati</taxon>
        <taxon>Pseudomonadota</taxon>
        <taxon>Betaproteobacteria</taxon>
        <taxon>Burkholderiales</taxon>
        <taxon>Oxalobacteraceae</taxon>
        <taxon>Telluria group</taxon>
        <taxon>Massilia</taxon>
    </lineage>
</organism>
<feature type="transmembrane region" description="Helical" evidence="10">
    <location>
        <begin position="12"/>
        <end position="31"/>
    </location>
</feature>
<dbReference type="PRINTS" id="PR00344">
    <property type="entry name" value="BCTRLSENSOR"/>
</dbReference>
<evidence type="ECO:0000256" key="1">
    <source>
        <dbReference type="ARBA" id="ARBA00000085"/>
    </source>
</evidence>
<evidence type="ECO:0000256" key="9">
    <source>
        <dbReference type="ARBA" id="ARBA00023136"/>
    </source>
</evidence>
<dbReference type="InterPro" id="IPR003594">
    <property type="entry name" value="HATPase_dom"/>
</dbReference>
<dbReference type="InterPro" id="IPR050428">
    <property type="entry name" value="TCS_sensor_his_kinase"/>
</dbReference>
<evidence type="ECO:0000256" key="8">
    <source>
        <dbReference type="ARBA" id="ARBA00022989"/>
    </source>
</evidence>
<keyword evidence="13" id="KW-1185">Reference proteome</keyword>
<keyword evidence="9 10" id="KW-0472">Membrane</keyword>
<evidence type="ECO:0000256" key="4">
    <source>
        <dbReference type="ARBA" id="ARBA00022553"/>
    </source>
</evidence>
<comment type="caution">
    <text evidence="12">The sequence shown here is derived from an EMBL/GenBank/DDBJ whole genome shotgun (WGS) entry which is preliminary data.</text>
</comment>
<dbReference type="SMART" id="SM00388">
    <property type="entry name" value="HisKA"/>
    <property type="match status" value="1"/>
</dbReference>
<dbReference type="Gene3D" id="3.30.565.10">
    <property type="entry name" value="Histidine kinase-like ATPase, C-terminal domain"/>
    <property type="match status" value="1"/>
</dbReference>
<dbReference type="EMBL" id="JABBGG010000001">
    <property type="protein sequence ID" value="NML60035.1"/>
    <property type="molecule type" value="Genomic_DNA"/>
</dbReference>
<evidence type="ECO:0000313" key="13">
    <source>
        <dbReference type="Proteomes" id="UP000583752"/>
    </source>
</evidence>
<dbReference type="Pfam" id="PF00512">
    <property type="entry name" value="HisKA"/>
    <property type="match status" value="1"/>
</dbReference>
<dbReference type="Pfam" id="PF02518">
    <property type="entry name" value="HATPase_c"/>
    <property type="match status" value="1"/>
</dbReference>
<dbReference type="InterPro" id="IPR003661">
    <property type="entry name" value="HisK_dim/P_dom"/>
</dbReference>
<dbReference type="SUPFAM" id="SSF55874">
    <property type="entry name" value="ATPase domain of HSP90 chaperone/DNA topoisomerase II/histidine kinase"/>
    <property type="match status" value="1"/>
</dbReference>
<keyword evidence="8 10" id="KW-1133">Transmembrane helix</keyword>
<evidence type="ECO:0000259" key="11">
    <source>
        <dbReference type="PROSITE" id="PS50109"/>
    </source>
</evidence>
<evidence type="ECO:0000256" key="6">
    <source>
        <dbReference type="ARBA" id="ARBA00022692"/>
    </source>
</evidence>
<dbReference type="PANTHER" id="PTHR45436">
    <property type="entry name" value="SENSOR HISTIDINE KINASE YKOH"/>
    <property type="match status" value="1"/>
</dbReference>
<dbReference type="AlphaFoldDB" id="A0A848HF17"/>
<accession>A0A848HF17</accession>
<evidence type="ECO:0000313" key="12">
    <source>
        <dbReference type="EMBL" id="NML60035.1"/>
    </source>
</evidence>
<protein>
    <recommendedName>
        <fullName evidence="3">histidine kinase</fullName>
        <ecNumber evidence="3">2.7.13.3</ecNumber>
    </recommendedName>
</protein>
<keyword evidence="4" id="KW-0597">Phosphoprotein</keyword>
<dbReference type="SUPFAM" id="SSF47384">
    <property type="entry name" value="Homodimeric domain of signal transducing histidine kinase"/>
    <property type="match status" value="1"/>
</dbReference>
<dbReference type="InterPro" id="IPR005467">
    <property type="entry name" value="His_kinase_dom"/>
</dbReference>
<evidence type="ECO:0000256" key="3">
    <source>
        <dbReference type="ARBA" id="ARBA00012438"/>
    </source>
</evidence>
<keyword evidence="6 10" id="KW-0812">Transmembrane</keyword>
<keyword evidence="5" id="KW-0808">Transferase</keyword>
<dbReference type="InterPro" id="IPR036097">
    <property type="entry name" value="HisK_dim/P_sf"/>
</dbReference>
<sequence>MNSIRLRLLKWLIGPILVVNLAGAALTYLLAWTPARLAFDQGLSDAALALAARVRQGPQGAVLDLPAQAEQVLRADRVDATYFVVRGPDGARLAGDGDFPAIGSASVHDAVARGEPVRVATASVRAGADVIQVAVAKTLRKRGQIRSATIRALVLVEGLFTLALAGLIWFSVTSGLLPLSRMRANLNARDGADLEPIADEGVPYELSPVVSAFNDLLGKVQAGARAQHDFLANVAHQLRTPLAGMKLQLEWLGQRHAADADSVRSIGLMLQSNERMIRQTNQLLALARAEPSRFEKARLETVDLSQLVAEVVQYFVDEAGKKDIDIGFDLQPVQVAGDSFLLRDLVDNLVDNAVRYTPPGGTVTVRCLRAEDGAGLLEVEDSGPGIPQHQRALVFQRFLRLDDRIPGSGLGLAIVRDIAQAHGAQIVLADGPGGCGMVVTVRFVSDATPRE</sequence>
<feature type="transmembrane region" description="Helical" evidence="10">
    <location>
        <begin position="150"/>
        <end position="172"/>
    </location>
</feature>
<dbReference type="Proteomes" id="UP000583752">
    <property type="component" value="Unassembled WGS sequence"/>
</dbReference>
<dbReference type="PROSITE" id="PS50109">
    <property type="entry name" value="HIS_KIN"/>
    <property type="match status" value="1"/>
</dbReference>
<feature type="domain" description="Histidine kinase" evidence="11">
    <location>
        <begin position="233"/>
        <end position="447"/>
    </location>
</feature>
<comment type="subcellular location">
    <subcellularLocation>
        <location evidence="2">Membrane</location>
    </subcellularLocation>
</comment>
<dbReference type="EC" id="2.7.13.3" evidence="3"/>
<dbReference type="InterPro" id="IPR004358">
    <property type="entry name" value="Sig_transdc_His_kin-like_C"/>
</dbReference>
<dbReference type="InterPro" id="IPR036890">
    <property type="entry name" value="HATPase_C_sf"/>
</dbReference>
<dbReference type="GO" id="GO:0000155">
    <property type="term" value="F:phosphorelay sensor kinase activity"/>
    <property type="evidence" value="ECO:0007669"/>
    <property type="project" value="InterPro"/>
</dbReference>
<dbReference type="Gene3D" id="1.10.287.130">
    <property type="match status" value="1"/>
</dbReference>
<gene>
    <name evidence="12" type="ORF">HHL21_02825</name>
</gene>
<name>A0A848HF17_9BURK</name>
<dbReference type="GO" id="GO:0005886">
    <property type="term" value="C:plasma membrane"/>
    <property type="evidence" value="ECO:0007669"/>
    <property type="project" value="TreeGrafter"/>
</dbReference>
<evidence type="ECO:0000256" key="7">
    <source>
        <dbReference type="ARBA" id="ARBA00022777"/>
    </source>
</evidence>
<keyword evidence="7 12" id="KW-0418">Kinase</keyword>
<dbReference type="SMART" id="SM00387">
    <property type="entry name" value="HATPase_c"/>
    <property type="match status" value="1"/>
</dbReference>
<reference evidence="12 13" key="1">
    <citation type="submission" date="2020-04" db="EMBL/GenBank/DDBJ databases">
        <title>Massilia sp. RP-1-19 isolated from soil.</title>
        <authorList>
            <person name="Dahal R.H."/>
        </authorList>
    </citation>
    <scope>NUCLEOTIDE SEQUENCE [LARGE SCALE GENOMIC DNA]</scope>
    <source>
        <strain evidence="12 13">RP-1-19</strain>
    </source>
</reference>
<dbReference type="RefSeq" id="WP_169463704.1">
    <property type="nucleotide sequence ID" value="NZ_JABBGG010000001.1"/>
</dbReference>
<evidence type="ECO:0000256" key="5">
    <source>
        <dbReference type="ARBA" id="ARBA00022679"/>
    </source>
</evidence>
<dbReference type="PANTHER" id="PTHR45436:SF1">
    <property type="entry name" value="SENSOR PROTEIN QSEC"/>
    <property type="match status" value="1"/>
</dbReference>